<keyword evidence="10" id="KW-1185">Reference proteome</keyword>
<evidence type="ECO:0008006" key="11">
    <source>
        <dbReference type="Google" id="ProtNLM"/>
    </source>
</evidence>
<dbReference type="InterPro" id="IPR016488">
    <property type="entry name" value="NADH_Ub_cplx-1_asu_su-6"/>
</dbReference>
<comment type="subcellular location">
    <subcellularLocation>
        <location evidence="1">Mitochondrion inner membrane</location>
        <topology evidence="1">Peripheral membrane protein</topology>
        <orientation evidence="1">Matrix side</orientation>
    </subcellularLocation>
</comment>
<dbReference type="PANTHER" id="PTHR12964">
    <property type="entry name" value="NADH-UBIQUINONE OXIDOREDUCTASE B14 SUBUNIT"/>
    <property type="match status" value="1"/>
</dbReference>
<dbReference type="AlphaFoldDB" id="R7QS91"/>
<sequence length="231" mass="25958">MASRVPTVAPSLVSRALSSGAGAAAVRTRMPIAGARVDTGMYTDTGGSGADSTALSASLEEASAKAVAVYRTALRDVPAMRVNFTIIEDKAFLYACIRDLFERHHEVTDPKIVDMLVFKGRQELREIREQWKSRHHVYGHIHAYMDKMIREEASRRAAEQTGGAEEKRLETLRAWKTRGLVPQEVQSWGQYLRWKEEEDLKFNAFAVDNKLFTHDQLERNAKAQSSSCTIM</sequence>
<dbReference type="GO" id="GO:0006979">
    <property type="term" value="P:response to oxidative stress"/>
    <property type="evidence" value="ECO:0007669"/>
    <property type="project" value="TreeGrafter"/>
</dbReference>
<keyword evidence="3" id="KW-0813">Transport</keyword>
<dbReference type="RefSeq" id="XP_005710549.1">
    <property type="nucleotide sequence ID" value="XM_005710492.1"/>
</dbReference>
<organism evidence="9 10">
    <name type="scientific">Chondrus crispus</name>
    <name type="common">Carrageen Irish moss</name>
    <name type="synonym">Polymorpha crispa</name>
    <dbReference type="NCBI Taxonomy" id="2769"/>
    <lineage>
        <taxon>Eukaryota</taxon>
        <taxon>Rhodophyta</taxon>
        <taxon>Florideophyceae</taxon>
        <taxon>Rhodymeniophycidae</taxon>
        <taxon>Gigartinales</taxon>
        <taxon>Gigartinaceae</taxon>
        <taxon>Chondrus</taxon>
    </lineage>
</organism>
<name>R7QS91_CHOCR</name>
<reference evidence="10" key="1">
    <citation type="journal article" date="2013" name="Proc. Natl. Acad. Sci. U.S.A.">
        <title>Genome structure and metabolic features in the red seaweed Chondrus crispus shed light on evolution of the Archaeplastida.</title>
        <authorList>
            <person name="Collen J."/>
            <person name="Porcel B."/>
            <person name="Carre W."/>
            <person name="Ball S.G."/>
            <person name="Chaparro C."/>
            <person name="Tonon T."/>
            <person name="Barbeyron T."/>
            <person name="Michel G."/>
            <person name="Noel B."/>
            <person name="Valentin K."/>
            <person name="Elias M."/>
            <person name="Artiguenave F."/>
            <person name="Arun A."/>
            <person name="Aury J.M."/>
            <person name="Barbosa-Neto J.F."/>
            <person name="Bothwell J.H."/>
            <person name="Bouget F.Y."/>
            <person name="Brillet L."/>
            <person name="Cabello-Hurtado F."/>
            <person name="Capella-Gutierrez S."/>
            <person name="Charrier B."/>
            <person name="Cladiere L."/>
            <person name="Cock J.M."/>
            <person name="Coelho S.M."/>
            <person name="Colleoni C."/>
            <person name="Czjzek M."/>
            <person name="Da Silva C."/>
            <person name="Delage L."/>
            <person name="Denoeud F."/>
            <person name="Deschamps P."/>
            <person name="Dittami S.M."/>
            <person name="Gabaldon T."/>
            <person name="Gachon C.M."/>
            <person name="Groisillier A."/>
            <person name="Herve C."/>
            <person name="Jabbari K."/>
            <person name="Katinka M."/>
            <person name="Kloareg B."/>
            <person name="Kowalczyk N."/>
            <person name="Labadie K."/>
            <person name="Leblanc C."/>
            <person name="Lopez P.J."/>
            <person name="McLachlan D.H."/>
            <person name="Meslet-Cladiere L."/>
            <person name="Moustafa A."/>
            <person name="Nehr Z."/>
            <person name="Nyvall Collen P."/>
            <person name="Panaud O."/>
            <person name="Partensky F."/>
            <person name="Poulain J."/>
            <person name="Rensing S.A."/>
            <person name="Rousvoal S."/>
            <person name="Samson G."/>
            <person name="Symeonidi A."/>
            <person name="Weissenbach J."/>
            <person name="Zambounis A."/>
            <person name="Wincker P."/>
            <person name="Boyen C."/>
        </authorList>
    </citation>
    <scope>NUCLEOTIDE SEQUENCE [LARGE SCALE GENOMIC DNA]</scope>
    <source>
        <strain evidence="10">cv. Stackhouse</strain>
    </source>
</reference>
<keyword evidence="8" id="KW-0472">Membrane</keyword>
<evidence type="ECO:0000256" key="8">
    <source>
        <dbReference type="ARBA" id="ARBA00023136"/>
    </source>
</evidence>
<dbReference type="GO" id="GO:0005743">
    <property type="term" value="C:mitochondrial inner membrane"/>
    <property type="evidence" value="ECO:0007669"/>
    <property type="project" value="UniProtKB-SubCell"/>
</dbReference>
<dbReference type="STRING" id="2769.R7QS91"/>
<protein>
    <recommendedName>
        <fullName evidence="11">NADH dehydrogenase [ubiquinone] 1 alpha subcomplex subunit 6</fullName>
    </recommendedName>
</protein>
<evidence type="ECO:0000256" key="3">
    <source>
        <dbReference type="ARBA" id="ARBA00022448"/>
    </source>
</evidence>
<dbReference type="KEGG" id="ccp:CHC_T00007090001"/>
<dbReference type="PANTHER" id="PTHR12964:SF0">
    <property type="entry name" value="NADH DEHYDROGENASE [UBIQUINONE] 1 ALPHA SUBCOMPLEX SUBUNIT 6"/>
    <property type="match status" value="1"/>
</dbReference>
<dbReference type="OMA" id="AANISHW"/>
<comment type="similarity">
    <text evidence="2">Belongs to the complex I LYR family.</text>
</comment>
<evidence type="ECO:0000256" key="7">
    <source>
        <dbReference type="ARBA" id="ARBA00023128"/>
    </source>
</evidence>
<keyword evidence="7" id="KW-0496">Mitochondrion</keyword>
<proteinExistence type="inferred from homology"/>
<gene>
    <name evidence="9" type="ORF">CHC_T00007090001</name>
</gene>
<evidence type="ECO:0000256" key="2">
    <source>
        <dbReference type="ARBA" id="ARBA00009508"/>
    </source>
</evidence>
<keyword evidence="4" id="KW-0679">Respiratory chain</keyword>
<evidence type="ECO:0000313" key="9">
    <source>
        <dbReference type="EMBL" id="CDF40255.1"/>
    </source>
</evidence>
<dbReference type="EMBL" id="HG002147">
    <property type="protein sequence ID" value="CDF40255.1"/>
    <property type="molecule type" value="Genomic_DNA"/>
</dbReference>
<evidence type="ECO:0000256" key="6">
    <source>
        <dbReference type="ARBA" id="ARBA00022982"/>
    </source>
</evidence>
<accession>R7QS91</accession>
<dbReference type="Proteomes" id="UP000012073">
    <property type="component" value="Unassembled WGS sequence"/>
</dbReference>
<keyword evidence="5" id="KW-0999">Mitochondrion inner membrane</keyword>
<dbReference type="OrthoDB" id="14535at2759"/>
<dbReference type="Gramene" id="CDF40255">
    <property type="protein sequence ID" value="CDF40255"/>
    <property type="gene ID" value="CHC_T00007090001"/>
</dbReference>
<dbReference type="GeneID" id="17318271"/>
<evidence type="ECO:0000256" key="5">
    <source>
        <dbReference type="ARBA" id="ARBA00022792"/>
    </source>
</evidence>
<evidence type="ECO:0000313" key="10">
    <source>
        <dbReference type="Proteomes" id="UP000012073"/>
    </source>
</evidence>
<evidence type="ECO:0000256" key="4">
    <source>
        <dbReference type="ARBA" id="ARBA00022660"/>
    </source>
</evidence>
<evidence type="ECO:0000256" key="1">
    <source>
        <dbReference type="ARBA" id="ARBA00004443"/>
    </source>
</evidence>
<keyword evidence="6" id="KW-0249">Electron transport</keyword>